<feature type="transmembrane region" description="Helical" evidence="1">
    <location>
        <begin position="77"/>
        <end position="100"/>
    </location>
</feature>
<gene>
    <name evidence="2" type="ORF">BDK92_0519</name>
</gene>
<dbReference type="InterPro" id="IPR012666">
    <property type="entry name" value="CbtA_put"/>
</dbReference>
<accession>A0A495JBL5</accession>
<dbReference type="EMBL" id="RBKT01000001">
    <property type="protein sequence ID" value="RKR86295.1"/>
    <property type="molecule type" value="Genomic_DNA"/>
</dbReference>
<evidence type="ECO:0000256" key="1">
    <source>
        <dbReference type="SAM" id="Phobius"/>
    </source>
</evidence>
<keyword evidence="3" id="KW-1185">Reference proteome</keyword>
<feature type="transmembrane region" description="Helical" evidence="1">
    <location>
        <begin position="112"/>
        <end position="131"/>
    </location>
</feature>
<feature type="transmembrane region" description="Helical" evidence="1">
    <location>
        <begin position="7"/>
        <end position="26"/>
    </location>
</feature>
<dbReference type="Pfam" id="PF09490">
    <property type="entry name" value="CbtA"/>
    <property type="match status" value="1"/>
</dbReference>
<keyword evidence="1" id="KW-1133">Transmembrane helix</keyword>
<proteinExistence type="predicted"/>
<dbReference type="AlphaFoldDB" id="A0A495JBL5"/>
<protein>
    <submittedName>
        <fullName evidence="2">Putative cobalt transporter CbtA</fullName>
    </submittedName>
</protein>
<dbReference type="OrthoDB" id="6851830at2"/>
<dbReference type="Proteomes" id="UP000277671">
    <property type="component" value="Unassembled WGS sequence"/>
</dbReference>
<name>A0A495JBL5_9ACTN</name>
<dbReference type="RefSeq" id="WP_121154215.1">
    <property type="nucleotide sequence ID" value="NZ_RBKT01000001.1"/>
</dbReference>
<comment type="caution">
    <text evidence="2">The sequence shown here is derived from an EMBL/GenBank/DDBJ whole genome shotgun (WGS) entry which is preliminary data.</text>
</comment>
<reference evidence="2 3" key="1">
    <citation type="submission" date="2018-10" db="EMBL/GenBank/DDBJ databases">
        <title>Sequencing the genomes of 1000 actinobacteria strains.</title>
        <authorList>
            <person name="Klenk H.-P."/>
        </authorList>
    </citation>
    <scope>NUCLEOTIDE SEQUENCE [LARGE SCALE GENOMIC DNA]</scope>
    <source>
        <strain evidence="2 3">DSM 45175</strain>
    </source>
</reference>
<feature type="transmembrane region" description="Helical" evidence="1">
    <location>
        <begin position="222"/>
        <end position="243"/>
    </location>
</feature>
<organism evidence="2 3">
    <name type="scientific">Micromonospora pisi</name>
    <dbReference type="NCBI Taxonomy" id="589240"/>
    <lineage>
        <taxon>Bacteria</taxon>
        <taxon>Bacillati</taxon>
        <taxon>Actinomycetota</taxon>
        <taxon>Actinomycetes</taxon>
        <taxon>Micromonosporales</taxon>
        <taxon>Micromonosporaceae</taxon>
        <taxon>Micromonospora</taxon>
    </lineage>
</organism>
<feature type="transmembrane region" description="Helical" evidence="1">
    <location>
        <begin position="151"/>
        <end position="171"/>
    </location>
</feature>
<keyword evidence="1" id="KW-0812">Transmembrane</keyword>
<evidence type="ECO:0000313" key="3">
    <source>
        <dbReference type="Proteomes" id="UP000277671"/>
    </source>
</evidence>
<keyword evidence="1" id="KW-0472">Membrane</keyword>
<evidence type="ECO:0000313" key="2">
    <source>
        <dbReference type="EMBL" id="RKR86295.1"/>
    </source>
</evidence>
<feature type="transmembrane region" description="Helical" evidence="1">
    <location>
        <begin position="183"/>
        <end position="202"/>
    </location>
</feature>
<sequence length="261" mass="27162">MLSARSLLIRGMLVGLAAGVAAYLFATLFGEGPVGQAIDFESAQGAAAHAAAHAADAGAHTDAAEPELVSRLVQSTIGLATAALVYGVALGGLFALAFAIAYGRIGRFTPRATAALVALGGFVTVALVPFLKYPANPPATGNPDTLDQRTVLYFLMIVIGVAAGLLALHLGRWLQPRYGAWNATLLAVGAYAVFITVVQFSLPTINEVPDGFPALVLWEFRLASLGTQFVTWATLGLLFGALTERRVRASATRRVGETVPA</sequence>